<feature type="domain" description="PucR C-terminal helix-turn-helix" evidence="2">
    <location>
        <begin position="400"/>
        <end position="458"/>
    </location>
</feature>
<accession>A0ABQ3J751</accession>
<gene>
    <name evidence="3" type="primary">pucR</name>
    <name evidence="3" type="ORF">GCM10017786_38050</name>
</gene>
<comment type="caution">
    <text evidence="3">The sequence shown here is derived from an EMBL/GenBank/DDBJ whole genome shotgun (WGS) entry which is preliminary data.</text>
</comment>
<dbReference type="InterPro" id="IPR042070">
    <property type="entry name" value="PucR_C-HTH_sf"/>
</dbReference>
<reference evidence="4" key="1">
    <citation type="journal article" date="2019" name="Int. J. Syst. Evol. Microbiol.">
        <title>The Global Catalogue of Microorganisms (GCM) 10K type strain sequencing project: providing services to taxonomists for standard genome sequencing and annotation.</title>
        <authorList>
            <consortium name="The Broad Institute Genomics Platform"/>
            <consortium name="The Broad Institute Genome Sequencing Center for Infectious Disease"/>
            <person name="Wu L."/>
            <person name="Ma J."/>
        </authorList>
    </citation>
    <scope>NUCLEOTIDE SEQUENCE [LARGE SCALE GENOMIC DNA]</scope>
    <source>
        <strain evidence="4">CGMCC 4.7677</strain>
    </source>
</reference>
<organism evidence="3 4">
    <name type="scientific">Amycolatopsis deserti</name>
    <dbReference type="NCBI Taxonomy" id="185696"/>
    <lineage>
        <taxon>Bacteria</taxon>
        <taxon>Bacillati</taxon>
        <taxon>Actinomycetota</taxon>
        <taxon>Actinomycetes</taxon>
        <taxon>Pseudonocardiales</taxon>
        <taxon>Pseudonocardiaceae</taxon>
        <taxon>Amycolatopsis</taxon>
    </lineage>
</organism>
<keyword evidence="4" id="KW-1185">Reference proteome</keyword>
<protein>
    <submittedName>
        <fullName evidence="3">PucR family transcriptional regulator</fullName>
    </submittedName>
</protein>
<dbReference type="Pfam" id="PF07905">
    <property type="entry name" value="PucR"/>
    <property type="match status" value="1"/>
</dbReference>
<dbReference type="Proteomes" id="UP000605897">
    <property type="component" value="Unassembled WGS sequence"/>
</dbReference>
<dbReference type="InterPro" id="IPR012914">
    <property type="entry name" value="PucR_dom"/>
</dbReference>
<dbReference type="Gene3D" id="1.10.10.2840">
    <property type="entry name" value="PucR C-terminal helix-turn-helix domain"/>
    <property type="match status" value="1"/>
</dbReference>
<dbReference type="PANTHER" id="PTHR33744">
    <property type="entry name" value="CARBOHYDRATE DIACID REGULATOR"/>
    <property type="match status" value="1"/>
</dbReference>
<feature type="domain" description="Purine catabolism PurC-like" evidence="1">
    <location>
        <begin position="11"/>
        <end position="124"/>
    </location>
</feature>
<dbReference type="EMBL" id="BNAU01000004">
    <property type="protein sequence ID" value="GHF01381.1"/>
    <property type="molecule type" value="Genomic_DNA"/>
</dbReference>
<evidence type="ECO:0000259" key="2">
    <source>
        <dbReference type="Pfam" id="PF13556"/>
    </source>
</evidence>
<evidence type="ECO:0000313" key="3">
    <source>
        <dbReference type="EMBL" id="GHF01381.1"/>
    </source>
</evidence>
<dbReference type="InterPro" id="IPR051448">
    <property type="entry name" value="CdaR-like_regulators"/>
</dbReference>
<proteinExistence type="predicted"/>
<evidence type="ECO:0000313" key="4">
    <source>
        <dbReference type="Proteomes" id="UP000605897"/>
    </source>
</evidence>
<sequence>MVDMPVTLRRLLADPTLGLRVLAGQSGVDRPVGWVHVSELDDPTPFLEGGELLLTTGLRLSGEAEYVDRLTARGLAGLGFGIGLSHDEVPAGLVRAAAAARLPLLEVPRRTPFIAISKAVSAALAADSYAEVTATNAAQQELTRAALRGPDAAVRRLARLLDGFVLLVGRSGELVRAAPAAAAERLASVAGELARLRGGPASASFAVDGQHVVVQVLRNQGFLVAGRPQPFDRTSRHVLSAAASLLTLTLTRAHGVESERRKIHTACMSLLLAGQHELVAGIVDLPPEPLEVFAFTGPAGRVLDALEGTPVFPAEVDGVVVAIAPAGWPAPSLTGGVAPAAGYGELAAAHRQAVGVASATELVRFRGDLVSLLSAEEAQAFAATVLEPLVRHDEAGRGDLVTSLAEWLRRHGQWDPAAARLGVHRHTLRNRIAKVAELTGRDLDDPDVRAELWMALRLRGLGSGSVRA</sequence>
<name>A0ABQ3J751_9PSEU</name>
<dbReference type="InterPro" id="IPR025736">
    <property type="entry name" value="PucR_C-HTH_dom"/>
</dbReference>
<dbReference type="PANTHER" id="PTHR33744:SF1">
    <property type="entry name" value="DNA-BINDING TRANSCRIPTIONAL ACTIVATOR ADER"/>
    <property type="match status" value="1"/>
</dbReference>
<dbReference type="Pfam" id="PF13556">
    <property type="entry name" value="HTH_30"/>
    <property type="match status" value="1"/>
</dbReference>
<evidence type="ECO:0000259" key="1">
    <source>
        <dbReference type="Pfam" id="PF07905"/>
    </source>
</evidence>